<evidence type="ECO:0000313" key="1">
    <source>
        <dbReference type="EMBL" id="QJA53176.1"/>
    </source>
</evidence>
<dbReference type="AlphaFoldDB" id="A0A6H1ZZ18"/>
<dbReference type="EMBL" id="MT144689">
    <property type="protein sequence ID" value="QJH97513.1"/>
    <property type="molecule type" value="Genomic_DNA"/>
</dbReference>
<organism evidence="1">
    <name type="scientific">viral metagenome</name>
    <dbReference type="NCBI Taxonomy" id="1070528"/>
    <lineage>
        <taxon>unclassified sequences</taxon>
        <taxon>metagenomes</taxon>
        <taxon>organismal metagenomes</taxon>
    </lineage>
</organism>
<protein>
    <submittedName>
        <fullName evidence="1">Uncharacterized protein</fullName>
    </submittedName>
</protein>
<evidence type="ECO:0000313" key="2">
    <source>
        <dbReference type="EMBL" id="QJH97513.1"/>
    </source>
</evidence>
<gene>
    <name evidence="1" type="ORF">TM448A03289_0003</name>
    <name evidence="2" type="ORF">TM448B01026_0013</name>
</gene>
<accession>A0A6H1ZZ18</accession>
<proteinExistence type="predicted"/>
<sequence length="111" mass="12105">MQRVQTDVRKVLRDDSVITSATALPFVNCEGLNNRAFYYIDNNTTGAIYYLFRGCYTNTSTTSYWTTGATATVATGALIGSTFAVINSYMTLEFMNTATGAGSAIMQLCVY</sequence>
<name>A0A6H1ZZ18_9ZZZZ</name>
<reference evidence="1" key="1">
    <citation type="submission" date="2020-03" db="EMBL/GenBank/DDBJ databases">
        <title>The deep terrestrial virosphere.</title>
        <authorList>
            <person name="Holmfeldt K."/>
            <person name="Nilsson E."/>
            <person name="Simone D."/>
            <person name="Lopez-Fernandez M."/>
            <person name="Wu X."/>
            <person name="de Brujin I."/>
            <person name="Lundin D."/>
            <person name="Andersson A."/>
            <person name="Bertilsson S."/>
            <person name="Dopson M."/>
        </authorList>
    </citation>
    <scope>NUCLEOTIDE SEQUENCE</scope>
    <source>
        <strain evidence="1">TM448A03289</strain>
        <strain evidence="2">TM448B01026</strain>
    </source>
</reference>
<dbReference type="EMBL" id="MT144400">
    <property type="protein sequence ID" value="QJA53176.1"/>
    <property type="molecule type" value="Genomic_DNA"/>
</dbReference>